<organism evidence="1 2">
    <name type="scientific">Carsonella ruddii</name>
    <dbReference type="NCBI Taxonomy" id="114186"/>
    <lineage>
        <taxon>Bacteria</taxon>
        <taxon>Pseudomonadati</taxon>
        <taxon>Pseudomonadota</taxon>
        <taxon>Gammaproteobacteria</taxon>
        <taxon>Oceanospirillales</taxon>
        <taxon>Halomonadaceae</taxon>
        <taxon>Zymobacter group</taxon>
        <taxon>Candidatus Carsonella</taxon>
    </lineage>
</organism>
<name>A0A1U9RRA4_CARRU</name>
<dbReference type="Proteomes" id="UP000189666">
    <property type="component" value="Chromosome"/>
</dbReference>
<proteinExistence type="predicted"/>
<dbReference type="EMBL" id="CP019943">
    <property type="protein sequence ID" value="AQU89430.1"/>
    <property type="molecule type" value="Genomic_DNA"/>
</dbReference>
<evidence type="ECO:0000313" key="2">
    <source>
        <dbReference type="Proteomes" id="UP000189666"/>
    </source>
</evidence>
<reference evidence="1 2" key="1">
    <citation type="submission" date="2017-02" db="EMBL/GenBank/DDBJ databases">
        <title>Complete Genome of Candidatus Carsonella ruddii strain BC, a Nutritional Endosymbiont of Bactericera cockerelli.</title>
        <authorList>
            <person name="Riley A.B."/>
            <person name="Kim D.H."/>
            <person name="Hansen A.K."/>
        </authorList>
    </citation>
    <scope>NUCLEOTIDE SEQUENCE [LARGE SCALE GENOMIC DNA]</scope>
    <source>
        <strain evidence="1 2">BC</strain>
    </source>
</reference>
<accession>A0A1U9RRA4</accession>
<protein>
    <submittedName>
        <fullName evidence="1">Uncharacterized protein</fullName>
    </submittedName>
</protein>
<gene>
    <name evidence="1" type="ORF">BW244_0012</name>
</gene>
<dbReference type="AlphaFoldDB" id="A0A1U9RRA4"/>
<sequence>MLLKYLFIKTKNIFDFINQISKNKIYKNIN</sequence>
<evidence type="ECO:0000313" key="1">
    <source>
        <dbReference type="EMBL" id="AQU89430.1"/>
    </source>
</evidence>